<dbReference type="Gene3D" id="3.40.50.850">
    <property type="entry name" value="Isochorismatase-like"/>
    <property type="match status" value="1"/>
</dbReference>
<sequence length="214" mass="23689">MAIPKIMEYRAPSEVALQRKPLDWTVEPSRAALLIHDMQNYFLAPYASKAFIDGVIHRIAAIKECCHALNIPVYYTAQPGNQSSDDRGLLTDFWGPGMPEEGNAKDIVAGLEPTAERDEVLVKHRYSAFAKSPLLKSLQEGRRDQLIICGVYAHIGCLVTATEAFMCDIQPFVVADAMGDFSLDLHEMAIRHMASCSSKIMSCDDMLAELGKAR</sequence>
<dbReference type="PANTHER" id="PTHR43540">
    <property type="entry name" value="PEROXYUREIDOACRYLATE/UREIDOACRYLATE AMIDOHYDROLASE-RELATED"/>
    <property type="match status" value="1"/>
</dbReference>
<dbReference type="Pfam" id="PF00857">
    <property type="entry name" value="Isochorismatase"/>
    <property type="match status" value="1"/>
</dbReference>
<feature type="domain" description="Isochorismatase-like" evidence="2">
    <location>
        <begin position="31"/>
        <end position="203"/>
    </location>
</feature>
<proteinExistence type="predicted"/>
<accession>A0A1X9LZZ4</accession>
<dbReference type="GO" id="GO:0008908">
    <property type="term" value="F:isochorismatase activity"/>
    <property type="evidence" value="ECO:0007669"/>
    <property type="project" value="UniProtKB-EC"/>
</dbReference>
<evidence type="ECO:0000256" key="1">
    <source>
        <dbReference type="ARBA" id="ARBA00022801"/>
    </source>
</evidence>
<keyword evidence="1 3" id="KW-0378">Hydrolase</keyword>
<dbReference type="PRINTS" id="PR01398">
    <property type="entry name" value="ISCHRISMTASE"/>
</dbReference>
<dbReference type="InterPro" id="IPR050272">
    <property type="entry name" value="Isochorismatase-like_hydrls"/>
</dbReference>
<dbReference type="PANTHER" id="PTHR43540:SF3">
    <property type="entry name" value="ENTEROBACTIN SYNTHASE COMPONENT B"/>
    <property type="match status" value="1"/>
</dbReference>
<evidence type="ECO:0000313" key="3">
    <source>
        <dbReference type="EMBL" id="ARJ35750.1"/>
    </source>
</evidence>
<dbReference type="EMBL" id="KX134686">
    <property type="protein sequence ID" value="ARJ35750.1"/>
    <property type="molecule type" value="Genomic_DNA"/>
</dbReference>
<dbReference type="InterPro" id="IPR036380">
    <property type="entry name" value="Isochorismatase-like_sf"/>
</dbReference>
<gene>
    <name evidence="3" type="primary">obiE</name>
</gene>
<evidence type="ECO:0000259" key="2">
    <source>
        <dbReference type="Pfam" id="PF00857"/>
    </source>
</evidence>
<name>A0A1X9LZZ4_PSEFL</name>
<protein>
    <submittedName>
        <fullName evidence="3">Isochorismatase</fullName>
        <ecNumber evidence="3">3.3.2.1</ecNumber>
    </submittedName>
</protein>
<dbReference type="SUPFAM" id="SSF52499">
    <property type="entry name" value="Isochorismatase-like hydrolases"/>
    <property type="match status" value="1"/>
</dbReference>
<dbReference type="AlphaFoldDB" id="A0A1X9LZZ4"/>
<organism evidence="3">
    <name type="scientific">Pseudomonas fluorescens</name>
    <dbReference type="NCBI Taxonomy" id="294"/>
    <lineage>
        <taxon>Bacteria</taxon>
        <taxon>Pseudomonadati</taxon>
        <taxon>Pseudomonadota</taxon>
        <taxon>Gammaproteobacteria</taxon>
        <taxon>Pseudomonadales</taxon>
        <taxon>Pseudomonadaceae</taxon>
        <taxon>Pseudomonas</taxon>
    </lineage>
</organism>
<dbReference type="InterPro" id="IPR016291">
    <property type="entry name" value="Isochorismatase"/>
</dbReference>
<dbReference type="RefSeq" id="WP_065949342.1">
    <property type="nucleotide sequence ID" value="NZ_JACYMZ010000006.1"/>
</dbReference>
<dbReference type="EC" id="3.3.2.1" evidence="3"/>
<reference evidence="3" key="1">
    <citation type="submission" date="2016-04" db="EMBL/GenBank/DDBJ databases">
        <title>Beta-lactone formation by type-I thioesterase during antibiotic cleavage from a non-ribosomal peptide synthetase.</title>
        <authorList>
            <person name="Schaffer J.E."/>
            <person name="Reck M.R."/>
            <person name="Prasad N."/>
            <person name="Kao J."/>
            <person name="Wencewicz T.A."/>
        </authorList>
    </citation>
    <scope>NUCLEOTIDE SEQUENCE</scope>
    <source>
        <strain evidence="3">ATCC 39502</strain>
    </source>
</reference>
<dbReference type="InterPro" id="IPR000868">
    <property type="entry name" value="Isochorismatase-like_dom"/>
</dbReference>